<proteinExistence type="predicted"/>
<feature type="compositionally biased region" description="Basic and acidic residues" evidence="1">
    <location>
        <begin position="64"/>
        <end position="73"/>
    </location>
</feature>
<dbReference type="AlphaFoldDB" id="A0ABD1FUQ2"/>
<sequence length="129" mass="14334">MGFLLMHNHLVLSIQDPYVINHRRLRLSLWQPPPPPPVAAREHCQGVPGPPSPYRIVQDNPSVRNDRKLKDLPPARPSPFASGSDRQEAPPSPQQERAGRLKDSLRAPPPPFAARSFRQDAPLAPSPGR</sequence>
<organism evidence="2 3">
    <name type="scientific">Salvia divinorum</name>
    <name type="common">Maria pastora</name>
    <name type="synonym">Diviner's sage</name>
    <dbReference type="NCBI Taxonomy" id="28513"/>
    <lineage>
        <taxon>Eukaryota</taxon>
        <taxon>Viridiplantae</taxon>
        <taxon>Streptophyta</taxon>
        <taxon>Embryophyta</taxon>
        <taxon>Tracheophyta</taxon>
        <taxon>Spermatophyta</taxon>
        <taxon>Magnoliopsida</taxon>
        <taxon>eudicotyledons</taxon>
        <taxon>Gunneridae</taxon>
        <taxon>Pentapetalae</taxon>
        <taxon>asterids</taxon>
        <taxon>lamiids</taxon>
        <taxon>Lamiales</taxon>
        <taxon>Lamiaceae</taxon>
        <taxon>Nepetoideae</taxon>
        <taxon>Mentheae</taxon>
        <taxon>Salviinae</taxon>
        <taxon>Salvia</taxon>
        <taxon>Salvia subgen. Calosphace</taxon>
    </lineage>
</organism>
<evidence type="ECO:0000256" key="1">
    <source>
        <dbReference type="SAM" id="MobiDB-lite"/>
    </source>
</evidence>
<keyword evidence="3" id="KW-1185">Reference proteome</keyword>
<comment type="caution">
    <text evidence="2">The sequence shown here is derived from an EMBL/GenBank/DDBJ whole genome shotgun (WGS) entry which is preliminary data.</text>
</comment>
<name>A0ABD1FUQ2_SALDI</name>
<dbReference type="EMBL" id="JBEAFC010000011">
    <property type="protein sequence ID" value="KAL1535555.1"/>
    <property type="molecule type" value="Genomic_DNA"/>
</dbReference>
<evidence type="ECO:0000313" key="2">
    <source>
        <dbReference type="EMBL" id="KAL1535555.1"/>
    </source>
</evidence>
<evidence type="ECO:0000313" key="3">
    <source>
        <dbReference type="Proteomes" id="UP001567538"/>
    </source>
</evidence>
<feature type="region of interest" description="Disordered" evidence="1">
    <location>
        <begin position="29"/>
        <end position="129"/>
    </location>
</feature>
<accession>A0ABD1FUQ2</accession>
<dbReference type="Proteomes" id="UP001567538">
    <property type="component" value="Unassembled WGS sequence"/>
</dbReference>
<gene>
    <name evidence="2" type="ORF">AAHA92_28318</name>
</gene>
<protein>
    <submittedName>
        <fullName evidence="2">Uncharacterized protein</fullName>
    </submittedName>
</protein>
<reference evidence="2 3" key="1">
    <citation type="submission" date="2024-06" db="EMBL/GenBank/DDBJ databases">
        <title>A chromosome level genome sequence of Diviner's sage (Salvia divinorum).</title>
        <authorList>
            <person name="Ford S.A."/>
            <person name="Ro D.-K."/>
            <person name="Ness R.W."/>
            <person name="Phillips M.A."/>
        </authorList>
    </citation>
    <scope>NUCLEOTIDE SEQUENCE [LARGE SCALE GENOMIC DNA]</scope>
    <source>
        <strain evidence="2">SAF-2024a</strain>
        <tissue evidence="2">Leaf</tissue>
    </source>
</reference>